<dbReference type="PROSITE" id="PS01081">
    <property type="entry name" value="HTH_TETR_1"/>
    <property type="match status" value="1"/>
</dbReference>
<organism evidence="4 5">
    <name type="scientific">Clostridium chromiireducens</name>
    <dbReference type="NCBI Taxonomy" id="225345"/>
    <lineage>
        <taxon>Bacteria</taxon>
        <taxon>Bacillati</taxon>
        <taxon>Bacillota</taxon>
        <taxon>Clostridia</taxon>
        <taxon>Eubacteriales</taxon>
        <taxon>Clostridiaceae</taxon>
        <taxon>Clostridium</taxon>
    </lineage>
</organism>
<dbReference type="PANTHER" id="PTHR43479:SF11">
    <property type="entry name" value="ACREF_ENVCD OPERON REPRESSOR-RELATED"/>
    <property type="match status" value="1"/>
</dbReference>
<dbReference type="Gene3D" id="1.10.10.60">
    <property type="entry name" value="Homeodomain-like"/>
    <property type="match status" value="1"/>
</dbReference>
<sequence>MIDKFENLPEDKKKRILDSAIEEFAVNGYDKASTNSIVKKADISKGILFHYFGSKKNLFLYLFDYCINTLIDKYYLLDDIEAEDIFERFMRVSIKKMKVIQDEPLMNKLVFSAITNMPKDLKEELTVRHNNYTSKYLPEFFEKVDTTNFKEGIDSQKAIELMMMCMDGLSSKYIQRYKDVSMDEVMNNYDEIMEDFNKYLDILKFGIYKSGESK</sequence>
<dbReference type="PRINTS" id="PR00455">
    <property type="entry name" value="HTHTETR"/>
</dbReference>
<dbReference type="EMBL" id="MZGT01000020">
    <property type="protein sequence ID" value="OPJ62946.1"/>
    <property type="molecule type" value="Genomic_DNA"/>
</dbReference>
<name>A0A1V4ISQ0_9CLOT</name>
<evidence type="ECO:0000256" key="1">
    <source>
        <dbReference type="ARBA" id="ARBA00023125"/>
    </source>
</evidence>
<dbReference type="InterPro" id="IPR036271">
    <property type="entry name" value="Tet_transcr_reg_TetR-rel_C_sf"/>
</dbReference>
<proteinExistence type="predicted"/>
<dbReference type="PANTHER" id="PTHR43479">
    <property type="entry name" value="ACREF/ENVCD OPERON REPRESSOR-RELATED"/>
    <property type="match status" value="1"/>
</dbReference>
<dbReference type="Pfam" id="PF21256">
    <property type="entry name" value="TetR_C_5-like"/>
    <property type="match status" value="1"/>
</dbReference>
<accession>A0A1V4ISQ0</accession>
<dbReference type="Proteomes" id="UP000191056">
    <property type="component" value="Unassembled WGS sequence"/>
</dbReference>
<dbReference type="AlphaFoldDB" id="A0A1V4ISQ0"/>
<evidence type="ECO:0000313" key="4">
    <source>
        <dbReference type="EMBL" id="OPJ62946.1"/>
    </source>
</evidence>
<dbReference type="Pfam" id="PF00440">
    <property type="entry name" value="TetR_N"/>
    <property type="match status" value="1"/>
</dbReference>
<evidence type="ECO:0000256" key="2">
    <source>
        <dbReference type="PROSITE-ProRule" id="PRU00335"/>
    </source>
</evidence>
<dbReference type="Gene3D" id="1.10.357.10">
    <property type="entry name" value="Tetracycline Repressor, domain 2"/>
    <property type="match status" value="1"/>
</dbReference>
<dbReference type="SUPFAM" id="SSF48498">
    <property type="entry name" value="Tetracyclin repressor-like, C-terminal domain"/>
    <property type="match status" value="1"/>
</dbReference>
<dbReference type="InterPro" id="IPR001647">
    <property type="entry name" value="HTH_TetR"/>
</dbReference>
<feature type="DNA-binding region" description="H-T-H motif" evidence="2">
    <location>
        <begin position="33"/>
        <end position="52"/>
    </location>
</feature>
<reference evidence="4 5" key="1">
    <citation type="submission" date="2017-03" db="EMBL/GenBank/DDBJ databases">
        <title>Genome sequence of Clostridium chromiireducens DSM 23318.</title>
        <authorList>
            <person name="Poehlein A."/>
            <person name="Daniel R."/>
        </authorList>
    </citation>
    <scope>NUCLEOTIDE SEQUENCE [LARGE SCALE GENOMIC DNA]</scope>
    <source>
        <strain evidence="4 5">DSM 23318</strain>
    </source>
</reference>
<evidence type="ECO:0000259" key="3">
    <source>
        <dbReference type="PROSITE" id="PS50977"/>
    </source>
</evidence>
<feature type="domain" description="HTH tetR-type" evidence="3">
    <location>
        <begin position="10"/>
        <end position="70"/>
    </location>
</feature>
<dbReference type="SUPFAM" id="SSF46689">
    <property type="entry name" value="Homeodomain-like"/>
    <property type="match status" value="1"/>
</dbReference>
<keyword evidence="1 2" id="KW-0238">DNA-binding</keyword>
<dbReference type="GO" id="GO:0003677">
    <property type="term" value="F:DNA binding"/>
    <property type="evidence" value="ECO:0007669"/>
    <property type="project" value="UniProtKB-UniRule"/>
</dbReference>
<dbReference type="InterPro" id="IPR023772">
    <property type="entry name" value="DNA-bd_HTH_TetR-type_CS"/>
</dbReference>
<dbReference type="RefSeq" id="WP_242966006.1">
    <property type="nucleotide sequence ID" value="NZ_JBLZIA010000015.1"/>
</dbReference>
<evidence type="ECO:0000313" key="5">
    <source>
        <dbReference type="Proteomes" id="UP000191056"/>
    </source>
</evidence>
<dbReference type="STRING" id="225345.CLCHR_17750"/>
<dbReference type="InterPro" id="IPR050624">
    <property type="entry name" value="HTH-type_Tx_Regulator"/>
</dbReference>
<keyword evidence="5" id="KW-1185">Reference proteome</keyword>
<comment type="caution">
    <text evidence="4">The sequence shown here is derived from an EMBL/GenBank/DDBJ whole genome shotgun (WGS) entry which is preliminary data.</text>
</comment>
<gene>
    <name evidence="4" type="primary">acnR</name>
    <name evidence="4" type="ORF">CLCHR_17750</name>
</gene>
<dbReference type="PROSITE" id="PS50977">
    <property type="entry name" value="HTH_TETR_2"/>
    <property type="match status" value="1"/>
</dbReference>
<protein>
    <submittedName>
        <fullName evidence="4">HTH-type transcriptional repressor AcnR</fullName>
    </submittedName>
</protein>
<dbReference type="InterPro" id="IPR049488">
    <property type="entry name" value="TM_1030-like_C"/>
</dbReference>
<dbReference type="InterPro" id="IPR009057">
    <property type="entry name" value="Homeodomain-like_sf"/>
</dbReference>